<evidence type="ECO:0000313" key="2">
    <source>
        <dbReference type="Proteomes" id="UP000317935"/>
    </source>
</evidence>
<gene>
    <name evidence="1" type="ORF">SNTW_01430</name>
</gene>
<accession>A0A6J4CVJ4</accession>
<reference evidence="1 2" key="1">
    <citation type="submission" date="2019-06" db="EMBL/GenBank/DDBJ databases">
        <title>Complete genome sequence of Helicobacter suis SNTW101c.</title>
        <authorList>
            <person name="Rimbara E."/>
            <person name="Suzuki M."/>
            <person name="Matsui H."/>
            <person name="Nakamura M."/>
            <person name="Mori S."/>
            <person name="Shibayama K."/>
        </authorList>
    </citation>
    <scope>NUCLEOTIDE SEQUENCE [LARGE SCALE GENOMIC DNA]</scope>
    <source>
        <strain evidence="1 2">SNTW101c</strain>
    </source>
</reference>
<dbReference type="RefSeq" id="WP_064430169.1">
    <property type="nucleotide sequence ID" value="NZ_AP019774.1"/>
</dbReference>
<name>A0A6J4CVJ4_9HELI</name>
<sequence>MIKLEDYTKYLGWVVKVTLVNDQICDEGTTIEGFFLGYDFAVCSGEEEDNVSIDMGGGWVYGLNVSDIKEITPLYKNSKAKKQN</sequence>
<proteinExistence type="predicted"/>
<dbReference type="EMBL" id="AP019774">
    <property type="protein sequence ID" value="BCD69498.1"/>
    <property type="molecule type" value="Genomic_DNA"/>
</dbReference>
<evidence type="ECO:0000313" key="1">
    <source>
        <dbReference type="EMBL" id="BCD69498.1"/>
    </source>
</evidence>
<dbReference type="AlphaFoldDB" id="A0A6J4CVJ4"/>
<protein>
    <submittedName>
        <fullName evidence="1">Uncharacterized protein</fullName>
    </submittedName>
</protein>
<organism evidence="1 2">
    <name type="scientific">Helicobacter suis</name>
    <dbReference type="NCBI Taxonomy" id="104628"/>
    <lineage>
        <taxon>Bacteria</taxon>
        <taxon>Pseudomonadati</taxon>
        <taxon>Campylobacterota</taxon>
        <taxon>Epsilonproteobacteria</taxon>
        <taxon>Campylobacterales</taxon>
        <taxon>Helicobacteraceae</taxon>
        <taxon>Helicobacter</taxon>
    </lineage>
</organism>
<dbReference type="Proteomes" id="UP000317935">
    <property type="component" value="Chromosome"/>
</dbReference>